<dbReference type="PROSITE" id="PS51257">
    <property type="entry name" value="PROKAR_LIPOPROTEIN"/>
    <property type="match status" value="1"/>
</dbReference>
<proteinExistence type="inferred from homology"/>
<evidence type="ECO:0000256" key="1">
    <source>
        <dbReference type="ARBA" id="ARBA00005613"/>
    </source>
</evidence>
<evidence type="ECO:0000256" key="3">
    <source>
        <dbReference type="ARBA" id="ARBA00022833"/>
    </source>
</evidence>
<dbReference type="InterPro" id="IPR039058">
    <property type="entry name" value="Yippee_fam"/>
</dbReference>
<evidence type="ECO:0000313" key="7">
    <source>
        <dbReference type="Proteomes" id="UP001149813"/>
    </source>
</evidence>
<reference evidence="6" key="1">
    <citation type="submission" date="2022-07" db="EMBL/GenBank/DDBJ databases">
        <title>Phylogenomic reconstructions and comparative analyses of Kickxellomycotina fungi.</title>
        <authorList>
            <person name="Reynolds N.K."/>
            <person name="Stajich J.E."/>
            <person name="Barry K."/>
            <person name="Grigoriev I.V."/>
            <person name="Crous P."/>
            <person name="Smith M.E."/>
        </authorList>
    </citation>
    <scope>NUCLEOTIDE SEQUENCE</scope>
    <source>
        <strain evidence="6">NBRC 32514</strain>
    </source>
</reference>
<dbReference type="GO" id="GO:0046872">
    <property type="term" value="F:metal ion binding"/>
    <property type="evidence" value="ECO:0007669"/>
    <property type="project" value="UniProtKB-KW"/>
</dbReference>
<gene>
    <name evidence="6" type="ORF">LPJ53_005659</name>
</gene>
<dbReference type="InterPro" id="IPR034751">
    <property type="entry name" value="Yippee"/>
</dbReference>
<keyword evidence="2" id="KW-0479">Metal-binding</keyword>
<keyword evidence="3" id="KW-0862">Zinc</keyword>
<dbReference type="AlphaFoldDB" id="A0A9W7XX26"/>
<dbReference type="PROSITE" id="PS51792">
    <property type="entry name" value="YIPPEE"/>
    <property type="match status" value="1"/>
</dbReference>
<comment type="caution">
    <text evidence="6">The sequence shown here is derived from an EMBL/GenBank/DDBJ whole genome shotgun (WGS) entry which is preliminary data.</text>
</comment>
<feature type="domain" description="Yippee" evidence="5">
    <location>
        <begin position="13"/>
        <end position="110"/>
    </location>
</feature>
<organism evidence="6 7">
    <name type="scientific">Coemansia erecta</name>
    <dbReference type="NCBI Taxonomy" id="147472"/>
    <lineage>
        <taxon>Eukaryota</taxon>
        <taxon>Fungi</taxon>
        <taxon>Fungi incertae sedis</taxon>
        <taxon>Zoopagomycota</taxon>
        <taxon>Kickxellomycotina</taxon>
        <taxon>Kickxellomycetes</taxon>
        <taxon>Kickxellales</taxon>
        <taxon>Kickxellaceae</taxon>
        <taxon>Coemansia</taxon>
    </lineage>
</organism>
<dbReference type="OrthoDB" id="6407410at2759"/>
<accession>A0A9W7XX26</accession>
<dbReference type="PANTHER" id="PTHR13848">
    <property type="entry name" value="PROTEIN YIPPEE-LIKE CG15309-RELATED"/>
    <property type="match status" value="1"/>
</dbReference>
<dbReference type="InterPro" id="IPR004910">
    <property type="entry name" value="Yippee/Mis18/Cereblon"/>
</dbReference>
<protein>
    <recommendedName>
        <fullName evidence="4">Protein yippee-like</fullName>
    </recommendedName>
</protein>
<comment type="similarity">
    <text evidence="1 4">Belongs to the yippee family.</text>
</comment>
<name>A0A9W7XX26_9FUNG</name>
<sequence length="115" mass="13308">MGYMHKTFLSGNGIYGCLHCGTHFAKKDKLNSKQYNGQYGRAYLFDHIVNVRAGEEEKRAMTTGVHIVQDITCMECNTYVGWTYIKAFEPTQKFKEGKFILEKEVITDITRDWVL</sequence>
<dbReference type="EMBL" id="JANBOJ010000367">
    <property type="protein sequence ID" value="KAJ1719610.1"/>
    <property type="molecule type" value="Genomic_DNA"/>
</dbReference>
<evidence type="ECO:0000313" key="6">
    <source>
        <dbReference type="EMBL" id="KAJ1719610.1"/>
    </source>
</evidence>
<dbReference type="Pfam" id="PF03226">
    <property type="entry name" value="Yippee-Mis18"/>
    <property type="match status" value="1"/>
</dbReference>
<keyword evidence="7" id="KW-1185">Reference proteome</keyword>
<evidence type="ECO:0000259" key="5">
    <source>
        <dbReference type="PROSITE" id="PS51792"/>
    </source>
</evidence>
<evidence type="ECO:0000256" key="2">
    <source>
        <dbReference type="ARBA" id="ARBA00022723"/>
    </source>
</evidence>
<evidence type="ECO:0000256" key="4">
    <source>
        <dbReference type="RuleBase" id="RU110713"/>
    </source>
</evidence>
<dbReference type="Proteomes" id="UP001149813">
    <property type="component" value="Unassembled WGS sequence"/>
</dbReference>